<dbReference type="Gene3D" id="1.10.150.50">
    <property type="entry name" value="Transcription Factor, Ets-1"/>
    <property type="match status" value="1"/>
</dbReference>
<evidence type="ECO:0000256" key="6">
    <source>
        <dbReference type="ARBA" id="ARBA00022723"/>
    </source>
</evidence>
<dbReference type="EMBL" id="WNTK01000007">
    <property type="protein sequence ID" value="KAG9479646.1"/>
    <property type="molecule type" value="Genomic_DNA"/>
</dbReference>
<dbReference type="AlphaFoldDB" id="A0A8J6K571"/>
<evidence type="ECO:0000256" key="10">
    <source>
        <dbReference type="ARBA" id="ARBA00022989"/>
    </source>
</evidence>
<evidence type="ECO:0000259" key="18">
    <source>
        <dbReference type="PROSITE" id="PS50222"/>
    </source>
</evidence>
<dbReference type="GO" id="GO:0006874">
    <property type="term" value="P:intracellular calcium ion homeostasis"/>
    <property type="evidence" value="ECO:0007669"/>
    <property type="project" value="TreeGrafter"/>
</dbReference>
<dbReference type="PROSITE" id="PS50222">
    <property type="entry name" value="EF_HAND_2"/>
    <property type="match status" value="1"/>
</dbReference>
<dbReference type="GO" id="GO:0005509">
    <property type="term" value="F:calcium ion binding"/>
    <property type="evidence" value="ECO:0007669"/>
    <property type="project" value="InterPro"/>
</dbReference>
<evidence type="ECO:0000256" key="15">
    <source>
        <dbReference type="SAM" id="Coils"/>
    </source>
</evidence>
<keyword evidence="8" id="KW-0256">Endoplasmic reticulum</keyword>
<evidence type="ECO:0000313" key="19">
    <source>
        <dbReference type="EMBL" id="KAG9479646.1"/>
    </source>
</evidence>
<keyword evidence="9" id="KW-0106">Calcium</keyword>
<comment type="caution">
    <text evidence="19">The sequence shown here is derived from an EMBL/GenBank/DDBJ whole genome shotgun (WGS) entry which is preliminary data.</text>
</comment>
<keyword evidence="7" id="KW-0732">Signal</keyword>
<evidence type="ECO:0000259" key="17">
    <source>
        <dbReference type="PROSITE" id="PS50105"/>
    </source>
</evidence>
<evidence type="ECO:0000256" key="14">
    <source>
        <dbReference type="ARBA" id="ARBA00023180"/>
    </source>
</evidence>
<evidence type="ECO:0000256" key="11">
    <source>
        <dbReference type="ARBA" id="ARBA00023054"/>
    </source>
</evidence>
<evidence type="ECO:0000256" key="4">
    <source>
        <dbReference type="ARBA" id="ARBA00022568"/>
    </source>
</evidence>
<dbReference type="InterPro" id="IPR002048">
    <property type="entry name" value="EF_hand_dom"/>
</dbReference>
<keyword evidence="20" id="KW-1185">Reference proteome</keyword>
<dbReference type="InterPro" id="IPR057835">
    <property type="entry name" value="EF-hand_STIM1/2"/>
</dbReference>
<evidence type="ECO:0008006" key="21">
    <source>
        <dbReference type="Google" id="ProtNLM"/>
    </source>
</evidence>
<dbReference type="Gene3D" id="1.20.5.340">
    <property type="match status" value="1"/>
</dbReference>
<keyword evidence="10 16" id="KW-1133">Transmembrane helix</keyword>
<dbReference type="Pfam" id="PF25578">
    <property type="entry name" value="EF-hand_STIM1"/>
    <property type="match status" value="1"/>
</dbReference>
<dbReference type="SUPFAM" id="SSF47769">
    <property type="entry name" value="SAM/Pointed domain"/>
    <property type="match status" value="1"/>
</dbReference>
<dbReference type="GO" id="GO:0002115">
    <property type="term" value="P:store-operated calcium entry"/>
    <property type="evidence" value="ECO:0007669"/>
    <property type="project" value="TreeGrafter"/>
</dbReference>
<keyword evidence="14" id="KW-0325">Glycoprotein</keyword>
<keyword evidence="11 15" id="KW-0175">Coiled coil</keyword>
<proteinExistence type="predicted"/>
<keyword evidence="2" id="KW-0813">Transport</keyword>
<evidence type="ECO:0000256" key="5">
    <source>
        <dbReference type="ARBA" id="ARBA00022692"/>
    </source>
</evidence>
<keyword evidence="13 16" id="KW-0472">Membrane</keyword>
<dbReference type="OrthoDB" id="9986177at2759"/>
<dbReference type="Pfam" id="PF07647">
    <property type="entry name" value="SAM_2"/>
    <property type="match status" value="1"/>
</dbReference>
<dbReference type="GO" id="GO:0051049">
    <property type="term" value="P:regulation of transport"/>
    <property type="evidence" value="ECO:0007669"/>
    <property type="project" value="UniProtKB-ARBA"/>
</dbReference>
<feature type="domain" description="SAM" evidence="17">
    <location>
        <begin position="158"/>
        <end position="216"/>
    </location>
</feature>
<evidence type="ECO:0000256" key="13">
    <source>
        <dbReference type="ARBA" id="ARBA00023136"/>
    </source>
</evidence>
<evidence type="ECO:0000313" key="20">
    <source>
        <dbReference type="Proteomes" id="UP000770717"/>
    </source>
</evidence>
<feature type="coiled-coil region" evidence="15">
    <location>
        <begin position="277"/>
        <end position="360"/>
    </location>
</feature>
<sequence>MTQAAATRAAVMSWDAAGGRKQRQLPGGWRQVPGVCLALLIAVLLLLPPASVCTLCEADGVRRRRDTPELLADPLISLSPPCLTEEDRSSLEAIRTIHKQMDDDKDGGIEVEESVEFLREDMNYKDASHKHNHLHREDKHITVEDLWKRWKTSEVHNWTEEETLQWLFEFVELPQYERTFRENTVKGTTLPRIAVNEPAFMISQLKISDRSHRQKLHLKALDVVLFGPLTRPPHNWVKDFVLTISIVIGVGGCWFAYTQNKTSKEHIAQMMKDLEGLQKAELSLLELQERLDKAQEENRTVAVEKQNLERKLMDEISDAKREAQRLRELREGAECELSRLKYAEEELVQVRMALKKAEKEFELRSNWSVPDTLQKWLQLTHEVEVQYYNIKKQNAEMQLAIAKEEAEKIKKKRSTVFGTLHVAHSSSLDEVDHKILEAKKALSELTTCLRERLYRWQQIEKMCGFQIVHNSGLPNLTSTLYSEHSWVVMPRVSIPPYPIAGGVDDLDEDTPPIISQFHGM</sequence>
<dbReference type="InterPro" id="IPR032393">
    <property type="entry name" value="SOAR_STIM1/2"/>
</dbReference>
<dbReference type="GO" id="GO:0005886">
    <property type="term" value="C:plasma membrane"/>
    <property type="evidence" value="ECO:0007669"/>
    <property type="project" value="TreeGrafter"/>
</dbReference>
<dbReference type="FunFam" id="1.10.287.3550:FF:000001">
    <property type="entry name" value="Stromal interaction molecule 1"/>
    <property type="match status" value="1"/>
</dbReference>
<accession>A0A8J6K571</accession>
<dbReference type="FunFam" id="1.20.5.340:FF:000011">
    <property type="entry name" value="Stromal interaction molecule 1"/>
    <property type="match status" value="1"/>
</dbReference>
<keyword evidence="4" id="KW-0109">Calcium transport</keyword>
<evidence type="ECO:0000256" key="1">
    <source>
        <dbReference type="ARBA" id="ARBA00004115"/>
    </source>
</evidence>
<evidence type="ECO:0000256" key="7">
    <source>
        <dbReference type="ARBA" id="ARBA00022729"/>
    </source>
</evidence>
<dbReference type="GO" id="GO:0005246">
    <property type="term" value="F:calcium channel regulator activity"/>
    <property type="evidence" value="ECO:0007669"/>
    <property type="project" value="InterPro"/>
</dbReference>
<dbReference type="Pfam" id="PF16533">
    <property type="entry name" value="SOAR"/>
    <property type="match status" value="1"/>
</dbReference>
<keyword evidence="6" id="KW-0479">Metal-binding</keyword>
<evidence type="ECO:0000256" key="8">
    <source>
        <dbReference type="ARBA" id="ARBA00022824"/>
    </source>
</evidence>
<organism evidence="19 20">
    <name type="scientific">Eleutherodactylus coqui</name>
    <name type="common">Puerto Rican coqui</name>
    <dbReference type="NCBI Taxonomy" id="57060"/>
    <lineage>
        <taxon>Eukaryota</taxon>
        <taxon>Metazoa</taxon>
        <taxon>Chordata</taxon>
        <taxon>Craniata</taxon>
        <taxon>Vertebrata</taxon>
        <taxon>Euteleostomi</taxon>
        <taxon>Amphibia</taxon>
        <taxon>Batrachia</taxon>
        <taxon>Anura</taxon>
        <taxon>Neobatrachia</taxon>
        <taxon>Hyloidea</taxon>
        <taxon>Eleutherodactylidae</taxon>
        <taxon>Eleutherodactylinae</taxon>
        <taxon>Eleutherodactylus</taxon>
        <taxon>Eleutherodactylus</taxon>
    </lineage>
</organism>
<keyword evidence="5 16" id="KW-0812">Transmembrane</keyword>
<name>A0A8J6K571_ELECQ</name>
<dbReference type="InterPro" id="IPR013761">
    <property type="entry name" value="SAM/pointed_sf"/>
</dbReference>
<dbReference type="FunFam" id="1.10.238.180:FF:000001">
    <property type="entry name" value="Stromal interaction molecule 1"/>
    <property type="match status" value="1"/>
</dbReference>
<gene>
    <name evidence="19" type="ORF">GDO78_011592</name>
</gene>
<dbReference type="Proteomes" id="UP000770717">
    <property type="component" value="Unassembled WGS sequence"/>
</dbReference>
<evidence type="ECO:0000256" key="3">
    <source>
        <dbReference type="ARBA" id="ARBA00022553"/>
    </source>
</evidence>
<feature type="coiled-coil region" evidence="15">
    <location>
        <begin position="385"/>
        <end position="412"/>
    </location>
</feature>
<evidence type="ECO:0000256" key="2">
    <source>
        <dbReference type="ARBA" id="ARBA00022448"/>
    </source>
</evidence>
<dbReference type="Gene3D" id="1.10.238.180">
    <property type="match status" value="1"/>
</dbReference>
<dbReference type="InterPro" id="IPR037608">
    <property type="entry name" value="STIM1/2"/>
</dbReference>
<protein>
    <recommendedName>
        <fullName evidence="21">Stromal interaction molecule 2</fullName>
    </recommendedName>
</protein>
<reference evidence="19" key="1">
    <citation type="thesis" date="2020" institute="ProQuest LLC" country="789 East Eisenhower Parkway, Ann Arbor, MI, USA">
        <title>Comparative Genomics and Chromosome Evolution.</title>
        <authorList>
            <person name="Mudd A.B."/>
        </authorList>
    </citation>
    <scope>NUCLEOTIDE SEQUENCE</scope>
    <source>
        <strain evidence="19">HN-11 Male</strain>
        <tissue evidence="19">Kidney and liver</tissue>
    </source>
</reference>
<keyword evidence="3" id="KW-0597">Phosphoprotein</keyword>
<dbReference type="CDD" id="cd11722">
    <property type="entry name" value="SOAR"/>
    <property type="match status" value="1"/>
</dbReference>
<dbReference type="InterPro" id="IPR001660">
    <property type="entry name" value="SAM"/>
</dbReference>
<dbReference type="GO" id="GO:0005789">
    <property type="term" value="C:endoplasmic reticulum membrane"/>
    <property type="evidence" value="ECO:0007669"/>
    <property type="project" value="UniProtKB-SubCell"/>
</dbReference>
<dbReference type="PANTHER" id="PTHR15136:SF2">
    <property type="entry name" value="STROMAL INTERACTION MOLECULE 2"/>
    <property type="match status" value="1"/>
</dbReference>
<dbReference type="FunFam" id="1.10.150.50:FF:000009">
    <property type="entry name" value="Stromal interaction molecule 1"/>
    <property type="match status" value="1"/>
</dbReference>
<dbReference type="Gene3D" id="1.10.287.3550">
    <property type="match status" value="1"/>
</dbReference>
<dbReference type="PROSITE" id="PS50105">
    <property type="entry name" value="SAM_DOMAIN"/>
    <property type="match status" value="1"/>
</dbReference>
<comment type="subcellular location">
    <subcellularLocation>
        <location evidence="1">Endoplasmic reticulum membrane</location>
        <topology evidence="1">Single-pass type I membrane protein</topology>
    </subcellularLocation>
</comment>
<dbReference type="PANTHER" id="PTHR15136">
    <property type="entry name" value="STROMAL INTERACTION MOLECULE HOMOLOG"/>
    <property type="match status" value="1"/>
</dbReference>
<feature type="domain" description="EF-hand" evidence="18">
    <location>
        <begin position="89"/>
        <end position="124"/>
    </location>
</feature>
<evidence type="ECO:0000256" key="9">
    <source>
        <dbReference type="ARBA" id="ARBA00022837"/>
    </source>
</evidence>
<evidence type="ECO:0000256" key="16">
    <source>
        <dbReference type="SAM" id="Phobius"/>
    </source>
</evidence>
<keyword evidence="12" id="KW-0406">Ion transport</keyword>
<feature type="transmembrane region" description="Helical" evidence="16">
    <location>
        <begin position="32"/>
        <end position="56"/>
    </location>
</feature>
<evidence type="ECO:0000256" key="12">
    <source>
        <dbReference type="ARBA" id="ARBA00023065"/>
    </source>
</evidence>